<protein>
    <submittedName>
        <fullName evidence="1">Uncharacterized protein</fullName>
    </submittedName>
</protein>
<dbReference type="AlphaFoldDB" id="A0A1Y0XYT5"/>
<dbReference type="RefSeq" id="WP_087651779.1">
    <property type="nucleotide sequence ID" value="NZ_CP021509.1"/>
</dbReference>
<reference evidence="1 2" key="1">
    <citation type="submission" date="2017-05" db="EMBL/GenBank/DDBJ databases">
        <title>Genome sequence of Acetobacter pasteurianus subsp. pasteurianus strain SRCM101342.</title>
        <authorList>
            <person name="Cho S.H."/>
        </authorList>
    </citation>
    <scope>NUCLEOTIDE SEQUENCE [LARGE SCALE GENOMIC DNA]</scope>
    <source>
        <strain evidence="1 2">SRCM101342</strain>
    </source>
</reference>
<dbReference type="EMBL" id="CP021509">
    <property type="protein sequence ID" value="ARW48099.1"/>
    <property type="molecule type" value="Genomic_DNA"/>
</dbReference>
<accession>A0A1Y0XYT5</accession>
<dbReference type="OrthoDB" id="1725673at2"/>
<proteinExistence type="predicted"/>
<name>A0A1Y0XYT5_ACEPA</name>
<gene>
    <name evidence="1" type="ORF">S1001342_01776</name>
</gene>
<evidence type="ECO:0000313" key="2">
    <source>
        <dbReference type="Proteomes" id="UP000196205"/>
    </source>
</evidence>
<organism evidence="1 2">
    <name type="scientific">Acetobacter pasteurianus subsp. pasteurianus</name>
    <dbReference type="NCBI Taxonomy" id="481145"/>
    <lineage>
        <taxon>Bacteria</taxon>
        <taxon>Pseudomonadati</taxon>
        <taxon>Pseudomonadota</taxon>
        <taxon>Alphaproteobacteria</taxon>
        <taxon>Acetobacterales</taxon>
        <taxon>Acetobacteraceae</taxon>
        <taxon>Acetobacter</taxon>
    </lineage>
</organism>
<dbReference type="Proteomes" id="UP000196205">
    <property type="component" value="Chromosome"/>
</dbReference>
<sequence length="98" mass="10965">MTSWKSTDDVLHIIAQEEWHDDARIIGTVEGLIRLRNAIQAALDAPNETQKATVMTNDGEGFFALVRCVSADYADDIPCGYTADCAKDKRECPEWFND</sequence>
<evidence type="ECO:0000313" key="1">
    <source>
        <dbReference type="EMBL" id="ARW48099.1"/>
    </source>
</evidence>